<accession>A0A2S1XBL8</accession>
<reference evidence="2" key="1">
    <citation type="submission" date="2017-06" db="EMBL/GenBank/DDBJ databases">
        <title>Complete Genome Sequence of a Lymantria dispar Nucleopolyhedrovirus (LdMNPV) strain from Turkey.</title>
        <authorList>
            <person name="Gencer D."/>
            <person name="Inan C."/>
            <person name="Nalcacioglu R."/>
            <person name="Yin F."/>
            <person name="Zhu Z."/>
            <person name="Wang J."/>
            <person name="Hu Z."/>
            <person name="Arif B.M."/>
            <person name="Demirbag Z."/>
            <person name="Demir I."/>
        </authorList>
    </citation>
    <scope>NUCLEOTIDE SEQUENCE</scope>
    <source>
        <strain evidence="2">T3</strain>
    </source>
</reference>
<feature type="region of interest" description="Disordered" evidence="1">
    <location>
        <begin position="17"/>
        <end position="53"/>
    </location>
</feature>
<sequence>MSTRLKATFFCGLLSRRGGGFLGAASTSRASRSPARSPSAPRSRPSSASIASRSGISEPALILSPLKV</sequence>
<name>A0A2S1XBL8_NPVLD</name>
<organismHost>
    <name type="scientific">Lepidoptera</name>
    <name type="common">moths &amp; butterflies</name>
    <dbReference type="NCBI Taxonomy" id="7088"/>
</organismHost>
<feature type="compositionally biased region" description="Low complexity" evidence="1">
    <location>
        <begin position="23"/>
        <end position="53"/>
    </location>
</feature>
<gene>
    <name evidence="2" type="ORF">LdMNPV-T3_00050</name>
</gene>
<evidence type="ECO:0000256" key="1">
    <source>
        <dbReference type="SAM" id="MobiDB-lite"/>
    </source>
</evidence>
<organism evidence="2">
    <name type="scientific">Lymantria dispar multicapsid nuclear polyhedrosis virus</name>
    <name type="common">LdMNPV</name>
    <dbReference type="NCBI Taxonomy" id="10449"/>
    <lineage>
        <taxon>Viruses</taxon>
        <taxon>Viruses incertae sedis</taxon>
        <taxon>Naldaviricetes</taxon>
        <taxon>Lefavirales</taxon>
        <taxon>Baculoviridae</taxon>
        <taxon>Alphabaculovirus</taxon>
        <taxon>Alphabaculovirus lydisparis</taxon>
    </lineage>
</organism>
<evidence type="ECO:0000313" key="2">
    <source>
        <dbReference type="EMBL" id="AWJ76667.1"/>
    </source>
</evidence>
<dbReference type="EMBL" id="MF311096">
    <property type="protein sequence ID" value="AWJ76667.1"/>
    <property type="molecule type" value="Genomic_DNA"/>
</dbReference>
<proteinExistence type="predicted"/>
<protein>
    <submittedName>
        <fullName evidence="2">ORF52</fullName>
    </submittedName>
</protein>